<sequence>MRAVRHRAERGRAPRREPLVVQVTRRDTIVVGASAGGVEALSVLVSGLPADLPAAVLVVLHLPEAGRSALASVLDRFGPLPVQEALPSAPLRPGTVIVAPPGRHLLVAGGDTVLSSGPAENGHRPAVDALFRSAARTRGSAVIGVQLSGTLDDGAAGMVSIAAAGGTVVVQEPADAASAGMPEAVMGLLRPDHVLPASEIGPLLAALAGGDAAPAPAGPGTPDRIADALEHLGRDGGPFVPRQRESPGERYERALWTAHRVLRERSGLALRLEGVARDSDLDEMRRRHSGIAAEHADAAAVLRELLLCGVPQDRVTPWSPAGDGTPGDGTPEDGTAADRTAGDGAPER</sequence>
<evidence type="ECO:0000256" key="4">
    <source>
        <dbReference type="PROSITE-ProRule" id="PRU00050"/>
    </source>
</evidence>
<dbReference type="PROSITE" id="PS50122">
    <property type="entry name" value="CHEB"/>
    <property type="match status" value="1"/>
</dbReference>
<dbReference type="CDD" id="cd16433">
    <property type="entry name" value="CheB"/>
    <property type="match status" value="1"/>
</dbReference>
<comment type="catalytic activity">
    <reaction evidence="3">
        <text>[protein]-L-glutamate 5-O-methyl ester + H2O = L-glutamyl-[protein] + methanol + H(+)</text>
        <dbReference type="Rhea" id="RHEA:23236"/>
        <dbReference type="Rhea" id="RHEA-COMP:10208"/>
        <dbReference type="Rhea" id="RHEA-COMP:10311"/>
        <dbReference type="ChEBI" id="CHEBI:15377"/>
        <dbReference type="ChEBI" id="CHEBI:15378"/>
        <dbReference type="ChEBI" id="CHEBI:17790"/>
        <dbReference type="ChEBI" id="CHEBI:29973"/>
        <dbReference type="ChEBI" id="CHEBI:82795"/>
        <dbReference type="EC" id="3.1.1.61"/>
    </reaction>
</comment>
<feature type="compositionally biased region" description="Low complexity" evidence="5">
    <location>
        <begin position="320"/>
        <end position="348"/>
    </location>
</feature>
<dbReference type="Gene3D" id="3.40.50.180">
    <property type="entry name" value="Methylesterase CheB, C-terminal domain"/>
    <property type="match status" value="1"/>
</dbReference>
<organism evidence="7 8">
    <name type="scientific">Pseudonocardia sediminis</name>
    <dbReference type="NCBI Taxonomy" id="1397368"/>
    <lineage>
        <taxon>Bacteria</taxon>
        <taxon>Bacillati</taxon>
        <taxon>Actinomycetota</taxon>
        <taxon>Actinomycetes</taxon>
        <taxon>Pseudonocardiales</taxon>
        <taxon>Pseudonocardiaceae</taxon>
        <taxon>Pseudonocardia</taxon>
    </lineage>
</organism>
<evidence type="ECO:0000313" key="8">
    <source>
        <dbReference type="Proteomes" id="UP000291591"/>
    </source>
</evidence>
<dbReference type="GO" id="GO:0005737">
    <property type="term" value="C:cytoplasm"/>
    <property type="evidence" value="ECO:0007669"/>
    <property type="project" value="InterPro"/>
</dbReference>
<dbReference type="AlphaFoldDB" id="A0A4Q7V003"/>
<feature type="active site" evidence="4">
    <location>
        <position position="61"/>
    </location>
</feature>
<reference evidence="7 8" key="1">
    <citation type="submission" date="2019-02" db="EMBL/GenBank/DDBJ databases">
        <title>Sequencing the genomes of 1000 actinobacteria strains.</title>
        <authorList>
            <person name="Klenk H.-P."/>
        </authorList>
    </citation>
    <scope>NUCLEOTIDE SEQUENCE [LARGE SCALE GENOMIC DNA]</scope>
    <source>
        <strain evidence="7 8">DSM 45779</strain>
    </source>
</reference>
<dbReference type="EC" id="3.1.1.61" evidence="2"/>
<feature type="active site" evidence="4">
    <location>
        <position position="153"/>
    </location>
</feature>
<comment type="caution">
    <text evidence="7">The sequence shown here is derived from an EMBL/GenBank/DDBJ whole genome shotgun (WGS) entry which is preliminary data.</text>
</comment>
<evidence type="ECO:0000256" key="3">
    <source>
        <dbReference type="ARBA" id="ARBA00048267"/>
    </source>
</evidence>
<keyword evidence="4" id="KW-0145">Chemotaxis</keyword>
<dbReference type="GO" id="GO:0006935">
    <property type="term" value="P:chemotaxis"/>
    <property type="evidence" value="ECO:0007669"/>
    <property type="project" value="UniProtKB-UniRule"/>
</dbReference>
<keyword evidence="1 4" id="KW-0378">Hydrolase</keyword>
<feature type="region of interest" description="Disordered" evidence="5">
    <location>
        <begin position="313"/>
        <end position="348"/>
    </location>
</feature>
<feature type="domain" description="CheB-type methylesterase" evidence="6">
    <location>
        <begin position="22"/>
        <end position="211"/>
    </location>
</feature>
<evidence type="ECO:0000259" key="6">
    <source>
        <dbReference type="PROSITE" id="PS50122"/>
    </source>
</evidence>
<dbReference type="GO" id="GO:0008984">
    <property type="term" value="F:protein-glutamate methylesterase activity"/>
    <property type="evidence" value="ECO:0007669"/>
    <property type="project" value="UniProtKB-EC"/>
</dbReference>
<evidence type="ECO:0000256" key="2">
    <source>
        <dbReference type="ARBA" id="ARBA00039140"/>
    </source>
</evidence>
<dbReference type="SUPFAM" id="SSF52738">
    <property type="entry name" value="Methylesterase CheB, C-terminal domain"/>
    <property type="match status" value="1"/>
</dbReference>
<keyword evidence="8" id="KW-1185">Reference proteome</keyword>
<evidence type="ECO:0000256" key="5">
    <source>
        <dbReference type="SAM" id="MobiDB-lite"/>
    </source>
</evidence>
<dbReference type="InterPro" id="IPR035909">
    <property type="entry name" value="CheB_C"/>
</dbReference>
<dbReference type="PANTHER" id="PTHR42872:SF6">
    <property type="entry name" value="PROTEIN-GLUTAMATE METHYLESTERASE_PROTEIN-GLUTAMINE GLUTAMINASE"/>
    <property type="match status" value="1"/>
</dbReference>
<name>A0A4Q7V003_PSEST</name>
<dbReference type="InterPro" id="IPR000673">
    <property type="entry name" value="Sig_transdc_resp-reg_Me-estase"/>
</dbReference>
<feature type="active site" evidence="4">
    <location>
        <position position="34"/>
    </location>
</feature>
<proteinExistence type="predicted"/>
<accession>A0A4Q7V003</accession>
<dbReference type="PANTHER" id="PTHR42872">
    <property type="entry name" value="PROTEIN-GLUTAMATE METHYLESTERASE/PROTEIN-GLUTAMINE GLUTAMINASE"/>
    <property type="match status" value="1"/>
</dbReference>
<dbReference type="Pfam" id="PF01339">
    <property type="entry name" value="CheB_methylest"/>
    <property type="match status" value="1"/>
</dbReference>
<gene>
    <name evidence="7" type="ORF">EV383_3632</name>
</gene>
<evidence type="ECO:0000256" key="1">
    <source>
        <dbReference type="ARBA" id="ARBA00022801"/>
    </source>
</evidence>
<protein>
    <recommendedName>
        <fullName evidence="2">protein-glutamate methylesterase</fullName>
        <ecNumber evidence="2">3.1.1.61</ecNumber>
    </recommendedName>
</protein>
<dbReference type="Proteomes" id="UP000291591">
    <property type="component" value="Unassembled WGS sequence"/>
</dbReference>
<evidence type="ECO:0000313" key="7">
    <source>
        <dbReference type="EMBL" id="RZT86734.1"/>
    </source>
</evidence>
<dbReference type="GO" id="GO:0000156">
    <property type="term" value="F:phosphorelay response regulator activity"/>
    <property type="evidence" value="ECO:0007669"/>
    <property type="project" value="InterPro"/>
</dbReference>
<dbReference type="EMBL" id="SHKL01000001">
    <property type="protein sequence ID" value="RZT86734.1"/>
    <property type="molecule type" value="Genomic_DNA"/>
</dbReference>